<comment type="caution">
    <text evidence="1">The sequence shown here is derived from an EMBL/GenBank/DDBJ whole genome shotgun (WGS) entry which is preliminary data.</text>
</comment>
<name>A0AA38GBW0_TAXCH</name>
<evidence type="ECO:0000313" key="1">
    <source>
        <dbReference type="EMBL" id="KAH9318565.1"/>
    </source>
</evidence>
<keyword evidence="2" id="KW-1185">Reference proteome</keyword>
<sequence length="139" mass="15420">VFLEVETRQSAGHNIVANYEYRALPKEIRDAISLAEFIGVSKGRSRPEPGSQAPQKDPQHALVKVTLSTFDGSNKGTTGAWMKMLGLNPRPQEYAKELNSKGFLLKEEIEPAEVAVTSTPQEVKEEIMGHELEKEKSDL</sequence>
<evidence type="ECO:0000313" key="2">
    <source>
        <dbReference type="Proteomes" id="UP000824469"/>
    </source>
</evidence>
<proteinExistence type="predicted"/>
<dbReference type="AlphaFoldDB" id="A0AA38GBW0"/>
<protein>
    <submittedName>
        <fullName evidence="1">Uncharacterized protein</fullName>
    </submittedName>
</protein>
<dbReference type="EMBL" id="JAHRHJ020000004">
    <property type="protein sequence ID" value="KAH9318565.1"/>
    <property type="molecule type" value="Genomic_DNA"/>
</dbReference>
<gene>
    <name evidence="1" type="ORF">KI387_020334</name>
</gene>
<reference evidence="1 2" key="1">
    <citation type="journal article" date="2021" name="Nat. Plants">
        <title>The Taxus genome provides insights into paclitaxel biosynthesis.</title>
        <authorList>
            <person name="Xiong X."/>
            <person name="Gou J."/>
            <person name="Liao Q."/>
            <person name="Li Y."/>
            <person name="Zhou Q."/>
            <person name="Bi G."/>
            <person name="Li C."/>
            <person name="Du R."/>
            <person name="Wang X."/>
            <person name="Sun T."/>
            <person name="Guo L."/>
            <person name="Liang H."/>
            <person name="Lu P."/>
            <person name="Wu Y."/>
            <person name="Zhang Z."/>
            <person name="Ro D.K."/>
            <person name="Shang Y."/>
            <person name="Huang S."/>
            <person name="Yan J."/>
        </authorList>
    </citation>
    <scope>NUCLEOTIDE SEQUENCE [LARGE SCALE GENOMIC DNA]</scope>
    <source>
        <strain evidence="1">Ta-2019</strain>
    </source>
</reference>
<accession>A0AA38GBW0</accession>
<dbReference type="Proteomes" id="UP000824469">
    <property type="component" value="Unassembled WGS sequence"/>
</dbReference>
<organism evidence="1 2">
    <name type="scientific">Taxus chinensis</name>
    <name type="common">Chinese yew</name>
    <name type="synonym">Taxus wallichiana var. chinensis</name>
    <dbReference type="NCBI Taxonomy" id="29808"/>
    <lineage>
        <taxon>Eukaryota</taxon>
        <taxon>Viridiplantae</taxon>
        <taxon>Streptophyta</taxon>
        <taxon>Embryophyta</taxon>
        <taxon>Tracheophyta</taxon>
        <taxon>Spermatophyta</taxon>
        <taxon>Pinopsida</taxon>
        <taxon>Pinidae</taxon>
        <taxon>Conifers II</taxon>
        <taxon>Cupressales</taxon>
        <taxon>Taxaceae</taxon>
        <taxon>Taxus</taxon>
    </lineage>
</organism>
<feature type="non-terminal residue" evidence="1">
    <location>
        <position position="1"/>
    </location>
</feature>